<dbReference type="STRING" id="1656094.BFC18_15270"/>
<comment type="caution">
    <text evidence="2">The sequence shown here is derived from an EMBL/GenBank/DDBJ whole genome shotgun (WGS) entry which is preliminary data.</text>
</comment>
<dbReference type="SUPFAM" id="SSF56935">
    <property type="entry name" value="Porins"/>
    <property type="match status" value="1"/>
</dbReference>
<dbReference type="AlphaFoldDB" id="A0A1E7Z921"/>
<feature type="chain" id="PRO_5009209519" description="Porin domain-containing protein" evidence="1">
    <location>
        <begin position="25"/>
        <end position="425"/>
    </location>
</feature>
<evidence type="ECO:0008006" key="4">
    <source>
        <dbReference type="Google" id="ProtNLM"/>
    </source>
</evidence>
<evidence type="ECO:0000313" key="3">
    <source>
        <dbReference type="Proteomes" id="UP000175691"/>
    </source>
</evidence>
<reference evidence="2 3" key="1">
    <citation type="submission" date="2016-08" db="EMBL/GenBank/DDBJ databases">
        <authorList>
            <person name="Seilhamer J.J."/>
        </authorList>
    </citation>
    <scope>NUCLEOTIDE SEQUENCE [LARGE SCALE GENOMIC DNA]</scope>
    <source>
        <strain evidence="2 3">KCTC 42603</strain>
    </source>
</reference>
<dbReference type="EMBL" id="MDHN01000032">
    <property type="protein sequence ID" value="OFC69941.1"/>
    <property type="molecule type" value="Genomic_DNA"/>
</dbReference>
<dbReference type="Proteomes" id="UP000175691">
    <property type="component" value="Unassembled WGS sequence"/>
</dbReference>
<accession>A0A1E7Z921</accession>
<keyword evidence="3" id="KW-1185">Reference proteome</keyword>
<protein>
    <recommendedName>
        <fullName evidence="4">Porin domain-containing protein</fullName>
    </recommendedName>
</protein>
<feature type="signal peptide" evidence="1">
    <location>
        <begin position="1"/>
        <end position="24"/>
    </location>
</feature>
<evidence type="ECO:0000256" key="1">
    <source>
        <dbReference type="SAM" id="SignalP"/>
    </source>
</evidence>
<gene>
    <name evidence="2" type="ORF">BFC18_15270</name>
</gene>
<sequence length="425" mass="48804">MFSYSNKWLLLFVLLVLCCVETRADENDNWRFSGFATVGASYSSNDELAFRSSYLNKPKKHFNLLTDTLIGFQFNYHFSSDFDMVVQAIAQDRGDHDITNYFEMAFLRYQFGRNWSMRAGRMNYNAYLLSEYRNVSYAYPWVRPPVDFYLPTSSVSFVDGAEIQYRHNSESGIWQHTFAAGESQSNLVTLDSFTTILYDYVLNATTSFESYDWSFKVTASYFMGHKTEIRGADFDVLYNALLNTPDFLWPGVAGVYDHLHMDDEPIYYLSMGYQYNDDEWMFMTELVGMNSEWTLLSPYLAGYVSVGYRFGELLPYVTVAAIEPLESPKQLPTPAYERAPDLATAESLAQLSFITQSISDAITQKQQSLGVGVRWDFTEESALKFQYDHYWIHVPGYALWGSSVGQQITGDQNSNVISVTYSTTF</sequence>
<keyword evidence="1" id="KW-0732">Signal</keyword>
<evidence type="ECO:0000313" key="2">
    <source>
        <dbReference type="EMBL" id="OFC69941.1"/>
    </source>
</evidence>
<organism evidence="2 3">
    <name type="scientific">Alteromonas confluentis</name>
    <dbReference type="NCBI Taxonomy" id="1656094"/>
    <lineage>
        <taxon>Bacteria</taxon>
        <taxon>Pseudomonadati</taxon>
        <taxon>Pseudomonadota</taxon>
        <taxon>Gammaproteobacteria</taxon>
        <taxon>Alteromonadales</taxon>
        <taxon>Alteromonadaceae</taxon>
        <taxon>Alteromonas/Salinimonas group</taxon>
        <taxon>Alteromonas</taxon>
    </lineage>
</organism>
<dbReference type="OrthoDB" id="197869at2"/>
<dbReference type="RefSeq" id="WP_070126190.1">
    <property type="nucleotide sequence ID" value="NZ_MDHN01000032.1"/>
</dbReference>
<proteinExistence type="predicted"/>
<name>A0A1E7Z921_9ALTE</name>